<evidence type="ECO:0000313" key="4">
    <source>
        <dbReference type="Proteomes" id="UP001626550"/>
    </source>
</evidence>
<name>A0ABD2PSZ0_9PLAT</name>
<organism evidence="3 4">
    <name type="scientific">Cichlidogyrus casuarinus</name>
    <dbReference type="NCBI Taxonomy" id="1844966"/>
    <lineage>
        <taxon>Eukaryota</taxon>
        <taxon>Metazoa</taxon>
        <taxon>Spiralia</taxon>
        <taxon>Lophotrochozoa</taxon>
        <taxon>Platyhelminthes</taxon>
        <taxon>Monogenea</taxon>
        <taxon>Monopisthocotylea</taxon>
        <taxon>Dactylogyridea</taxon>
        <taxon>Ancyrocephalidae</taxon>
        <taxon>Cichlidogyrus</taxon>
    </lineage>
</organism>
<keyword evidence="2" id="KW-0677">Repeat</keyword>
<keyword evidence="3" id="KW-0418">Kinase</keyword>
<dbReference type="InterPro" id="IPR019775">
    <property type="entry name" value="WD40_repeat_CS"/>
</dbReference>
<dbReference type="SUPFAM" id="SSF50978">
    <property type="entry name" value="WD40 repeat-like"/>
    <property type="match status" value="1"/>
</dbReference>
<dbReference type="SMART" id="SM00320">
    <property type="entry name" value="WD40"/>
    <property type="match status" value="3"/>
</dbReference>
<dbReference type="EMBL" id="JBJKFK010003792">
    <property type="protein sequence ID" value="KAL3309551.1"/>
    <property type="molecule type" value="Genomic_DNA"/>
</dbReference>
<proteinExistence type="predicted"/>
<keyword evidence="1" id="KW-0853">WD repeat</keyword>
<keyword evidence="3" id="KW-0808">Transferase</keyword>
<dbReference type="InterPro" id="IPR015943">
    <property type="entry name" value="WD40/YVTN_repeat-like_dom_sf"/>
</dbReference>
<sequence>MDEKPLRLCYTLGFTSCNNNSIAYNSNLQCFTYLTGCSFVLRSLHSRAQTIFHSMSQRNSLTCIDVSFDGKFVATGESGNNPKVLIYRLEDKIKVLTELDGHKFSINAVKFSPTNSNYLVSVGCALDQNILVWNLLTKSKCYSTRMSQAVNSITFMPSGFCFVTVAIRSIRYFEFNTPSTSKSKSTNVTLLNCHNAILNNYLNFNFVDCASYLDGDAAFVLALASNGHLFKLDENRNICKQIKLDVQLKKAYCLSCDQGYSLVGGQNGHVLIDLFNPGIADSIPNLDNYPAVVGCKLDIDHGYAIGFFSDRRSVFAITSWRLPSNSTQRVVDYLVESGNPSRSN</sequence>
<comment type="caution">
    <text evidence="3">The sequence shown here is derived from an EMBL/GenBank/DDBJ whole genome shotgun (WGS) entry which is preliminary data.</text>
</comment>
<dbReference type="PANTHER" id="PTHR45589">
    <property type="entry name" value="WD REPEAT DOMAIN 62, ISOFORM G"/>
    <property type="match status" value="1"/>
</dbReference>
<reference evidence="3 4" key="1">
    <citation type="submission" date="2024-11" db="EMBL/GenBank/DDBJ databases">
        <title>Adaptive evolution of stress response genes in parasites aligns with host niche diversity.</title>
        <authorList>
            <person name="Hahn C."/>
            <person name="Resl P."/>
        </authorList>
    </citation>
    <scope>NUCLEOTIDE SEQUENCE [LARGE SCALE GENOMIC DNA]</scope>
    <source>
        <strain evidence="3">EGGRZ-B1_66</strain>
        <tissue evidence="3">Body</tissue>
    </source>
</reference>
<evidence type="ECO:0000313" key="3">
    <source>
        <dbReference type="EMBL" id="KAL3309551.1"/>
    </source>
</evidence>
<dbReference type="InterPro" id="IPR001680">
    <property type="entry name" value="WD40_rpt"/>
</dbReference>
<dbReference type="InterPro" id="IPR052779">
    <property type="entry name" value="WDR62"/>
</dbReference>
<keyword evidence="4" id="KW-1185">Reference proteome</keyword>
<evidence type="ECO:0000256" key="1">
    <source>
        <dbReference type="ARBA" id="ARBA00022574"/>
    </source>
</evidence>
<dbReference type="Proteomes" id="UP001626550">
    <property type="component" value="Unassembled WGS sequence"/>
</dbReference>
<dbReference type="Pfam" id="PF00400">
    <property type="entry name" value="WD40"/>
    <property type="match status" value="1"/>
</dbReference>
<accession>A0ABD2PSZ0</accession>
<evidence type="ECO:0000256" key="2">
    <source>
        <dbReference type="ARBA" id="ARBA00022737"/>
    </source>
</evidence>
<dbReference type="PROSITE" id="PS00678">
    <property type="entry name" value="WD_REPEATS_1"/>
    <property type="match status" value="1"/>
</dbReference>
<dbReference type="PANTHER" id="PTHR45589:SF1">
    <property type="entry name" value="WD REPEAT DOMAIN 62, ISOFORM G"/>
    <property type="match status" value="1"/>
</dbReference>
<gene>
    <name evidence="3" type="primary">MAPKBP1</name>
    <name evidence="3" type="ORF">Ciccas_011904</name>
</gene>
<dbReference type="Gene3D" id="2.130.10.10">
    <property type="entry name" value="YVTN repeat-like/Quinoprotein amine dehydrogenase"/>
    <property type="match status" value="1"/>
</dbReference>
<dbReference type="GO" id="GO:0016301">
    <property type="term" value="F:kinase activity"/>
    <property type="evidence" value="ECO:0007669"/>
    <property type="project" value="UniProtKB-KW"/>
</dbReference>
<dbReference type="AlphaFoldDB" id="A0ABD2PSZ0"/>
<dbReference type="InterPro" id="IPR036322">
    <property type="entry name" value="WD40_repeat_dom_sf"/>
</dbReference>
<protein>
    <submittedName>
        <fullName evidence="3">Mitogen-activated protein kinase-binding protein 1</fullName>
    </submittedName>
</protein>